<evidence type="ECO:0000259" key="4">
    <source>
        <dbReference type="PROSITE" id="PS51898"/>
    </source>
</evidence>
<dbReference type="InterPro" id="IPR025269">
    <property type="entry name" value="SAM-like_dom"/>
</dbReference>
<dbReference type="Gene3D" id="1.10.443.10">
    <property type="entry name" value="Intergrase catalytic core"/>
    <property type="match status" value="1"/>
</dbReference>
<keyword evidence="6" id="KW-1185">Reference proteome</keyword>
<evidence type="ECO:0000313" key="5">
    <source>
        <dbReference type="EMBL" id="MCL6293886.1"/>
    </source>
</evidence>
<comment type="similarity">
    <text evidence="1">Belongs to the 'phage' integrase family.</text>
</comment>
<dbReference type="PANTHER" id="PTHR30349">
    <property type="entry name" value="PHAGE INTEGRASE-RELATED"/>
    <property type="match status" value="1"/>
</dbReference>
<gene>
    <name evidence="5" type="ORF">M3P09_02705</name>
</gene>
<dbReference type="SUPFAM" id="SSF56349">
    <property type="entry name" value="DNA breaking-rejoining enzymes"/>
    <property type="match status" value="1"/>
</dbReference>
<dbReference type="InterPro" id="IPR011010">
    <property type="entry name" value="DNA_brk_join_enz"/>
</dbReference>
<reference evidence="5" key="1">
    <citation type="submission" date="2022-05" db="EMBL/GenBank/DDBJ databases">
        <authorList>
            <person name="Park J.-S."/>
        </authorList>
    </citation>
    <scope>NUCLEOTIDE SEQUENCE</scope>
    <source>
        <strain evidence="5">2012CJ34-3</strain>
    </source>
</reference>
<feature type="domain" description="Tyr recombinase" evidence="4">
    <location>
        <begin position="221"/>
        <end position="395"/>
    </location>
</feature>
<keyword evidence="2" id="KW-0238">DNA-binding</keyword>
<dbReference type="Pfam" id="PF17293">
    <property type="entry name" value="Arm-DNA-bind_5"/>
    <property type="match status" value="1"/>
</dbReference>
<dbReference type="InterPro" id="IPR010998">
    <property type="entry name" value="Integrase_recombinase_N"/>
</dbReference>
<dbReference type="Pfam" id="PF13102">
    <property type="entry name" value="Phage_int_SAM_5"/>
    <property type="match status" value="1"/>
</dbReference>
<dbReference type="RefSeq" id="WP_249971919.1">
    <property type="nucleotide sequence ID" value="NZ_JAMFLZ010000001.1"/>
</dbReference>
<dbReference type="Proteomes" id="UP001165381">
    <property type="component" value="Unassembled WGS sequence"/>
</dbReference>
<evidence type="ECO:0000256" key="1">
    <source>
        <dbReference type="ARBA" id="ARBA00008857"/>
    </source>
</evidence>
<protein>
    <submittedName>
        <fullName evidence="5">Site-specific integrase</fullName>
    </submittedName>
</protein>
<dbReference type="InterPro" id="IPR035386">
    <property type="entry name" value="Arm-DNA-bind_5"/>
</dbReference>
<dbReference type="CDD" id="cd01185">
    <property type="entry name" value="INTN1_C_like"/>
    <property type="match status" value="1"/>
</dbReference>
<dbReference type="PROSITE" id="PS51898">
    <property type="entry name" value="TYR_RECOMBINASE"/>
    <property type="match status" value="1"/>
</dbReference>
<dbReference type="PANTHER" id="PTHR30349:SF64">
    <property type="entry name" value="PROPHAGE INTEGRASE INTD-RELATED"/>
    <property type="match status" value="1"/>
</dbReference>
<dbReference type="InterPro" id="IPR013762">
    <property type="entry name" value="Integrase-like_cat_sf"/>
</dbReference>
<evidence type="ECO:0000313" key="6">
    <source>
        <dbReference type="Proteomes" id="UP001165381"/>
    </source>
</evidence>
<name>A0ABT0QAF1_9FLAO</name>
<dbReference type="InterPro" id="IPR050090">
    <property type="entry name" value="Tyrosine_recombinase_XerCD"/>
</dbReference>
<evidence type="ECO:0000256" key="2">
    <source>
        <dbReference type="ARBA" id="ARBA00023125"/>
    </source>
</evidence>
<organism evidence="5 6">
    <name type="scientific">Jejuia spongiicola</name>
    <dbReference type="NCBI Taxonomy" id="2942207"/>
    <lineage>
        <taxon>Bacteria</taxon>
        <taxon>Pseudomonadati</taxon>
        <taxon>Bacteroidota</taxon>
        <taxon>Flavobacteriia</taxon>
        <taxon>Flavobacteriales</taxon>
        <taxon>Flavobacteriaceae</taxon>
        <taxon>Jejuia</taxon>
    </lineage>
</organism>
<dbReference type="EMBL" id="JAMFLZ010000001">
    <property type="protein sequence ID" value="MCL6293886.1"/>
    <property type="molecule type" value="Genomic_DNA"/>
</dbReference>
<sequence>MNKSKLNILFYLNKKSKNKYGKSVIMCRLTYLKQRKQFSTGRFIILINWNSKQQLVNPDEPDAELINTQLSLIRTNLTQAFLFLQVRGSDFSVDDIYKQYKGETPKKEFGVMEVYNLHSARIKKLIGIDIQIVTYTKYLESGRHLQAFIKHKHKQKDIQLKVLKSSFIEHYEYFLKTEKKFQQSTLNKAIQRFRRVIRYAVAEDYLAKDPFMLYKAKRVKKEVLFLSPEQLKKLEETSFKIKRIQQIKDMFVFCCYTGLGFKEMVNLKKQNITIEFDGELWLNIYRNKTTRSYKVPLLPKAKEIKDRYDDEANEYVFPRMSNTKFNAYLKEIADVVGIEFNLTHHIARKTFASTVLLFNNVPMEVVSRLLGHSKMQTTQESYGKVVEKRISLEVRRLKGSG</sequence>
<dbReference type="Gene3D" id="1.10.150.130">
    <property type="match status" value="1"/>
</dbReference>
<proteinExistence type="inferred from homology"/>
<evidence type="ECO:0000256" key="3">
    <source>
        <dbReference type="ARBA" id="ARBA00023172"/>
    </source>
</evidence>
<dbReference type="Pfam" id="PF00589">
    <property type="entry name" value="Phage_integrase"/>
    <property type="match status" value="1"/>
</dbReference>
<dbReference type="InterPro" id="IPR002104">
    <property type="entry name" value="Integrase_catalytic"/>
</dbReference>
<comment type="caution">
    <text evidence="5">The sequence shown here is derived from an EMBL/GenBank/DDBJ whole genome shotgun (WGS) entry which is preliminary data.</text>
</comment>
<keyword evidence="3" id="KW-0233">DNA recombination</keyword>
<accession>A0ABT0QAF1</accession>